<comment type="caution">
    <text evidence="3">The sequence shown here is derived from an EMBL/GenBank/DDBJ whole genome shotgun (WGS) entry which is preliminary data.</text>
</comment>
<proteinExistence type="predicted"/>
<dbReference type="InterPro" id="IPR048020">
    <property type="entry name" value="Transpos_IS3"/>
</dbReference>
<dbReference type="PANTHER" id="PTHR46889:SF4">
    <property type="entry name" value="TRANSPOSASE INSO FOR INSERTION SEQUENCE ELEMENT IS911B-RELATED"/>
    <property type="match status" value="1"/>
</dbReference>
<dbReference type="Pfam" id="PF00665">
    <property type="entry name" value="rve"/>
    <property type="match status" value="1"/>
</dbReference>
<sequence length="374" mass="44105">MYIEEGWGYKRICQELGIPCTKTIRLWVKRYHEHGLKGLEERRGTSKSPFKGRPRKKECSLEEENRRLKAENDYLKKVTRAGKEVKPKEWFSIIQELSNTYPIAWLCQLAGVSRSGYDQWVNRQGIVTEKQKENEQIKQMILECHQKVNGIYGYYRVKAWIKRNYGKTVNHKRVYRLVKELGVQAKIRRKKPKYKAGKENIVASNVLNRDFAATAANQKWVTDITCVPFQGTYLYLSAIKDLYNNEIIAYHISRSNDLKLVIETVKDAIKKRDARGVLLHSDQGSQYTSRQYHQLLKAHHIIPSMSRRRNCLDNACMENFFGHLKSEMVDLPTFETEEEMIEVIDQYMYFYNYERCQKKLDYLSPVEYRMAQAA</sequence>
<dbReference type="GO" id="GO:0003676">
    <property type="term" value="F:nucleic acid binding"/>
    <property type="evidence" value="ECO:0007669"/>
    <property type="project" value="InterPro"/>
</dbReference>
<dbReference type="EMBL" id="LQYV01000041">
    <property type="protein sequence ID" value="KYD27601.1"/>
    <property type="molecule type" value="Genomic_DNA"/>
</dbReference>
<dbReference type="Proteomes" id="UP000075424">
    <property type="component" value="Unassembled WGS sequence"/>
</dbReference>
<dbReference type="InterPro" id="IPR025948">
    <property type="entry name" value="HTH-like_dom"/>
</dbReference>
<evidence type="ECO:0000313" key="3">
    <source>
        <dbReference type="EMBL" id="KYD27601.1"/>
    </source>
</evidence>
<gene>
    <name evidence="3" type="ORF">B4109_3107</name>
</gene>
<dbReference type="Pfam" id="PF13276">
    <property type="entry name" value="HTH_21"/>
    <property type="match status" value="1"/>
</dbReference>
<accession>A0A150MT56</accession>
<dbReference type="SUPFAM" id="SSF53098">
    <property type="entry name" value="Ribonuclease H-like"/>
    <property type="match status" value="1"/>
</dbReference>
<dbReference type="AlphaFoldDB" id="A0A150MT56"/>
<dbReference type="SUPFAM" id="SSF46689">
    <property type="entry name" value="Homeodomain-like"/>
    <property type="match status" value="1"/>
</dbReference>
<evidence type="ECO:0000259" key="2">
    <source>
        <dbReference type="PROSITE" id="PS50994"/>
    </source>
</evidence>
<dbReference type="PROSITE" id="PS50994">
    <property type="entry name" value="INTEGRASE"/>
    <property type="match status" value="1"/>
</dbReference>
<reference evidence="3 4" key="1">
    <citation type="submission" date="2016-01" db="EMBL/GenBank/DDBJ databases">
        <title>Draft Genome Sequences of Seven Thermophilic Sporeformers Isolated from Foods.</title>
        <authorList>
            <person name="Berendsen E.M."/>
            <person name="Wells-Bennik M.H."/>
            <person name="Krawcyk A.O."/>
            <person name="De Jong A."/>
            <person name="Holsappel S."/>
            <person name="Eijlander R.T."/>
            <person name="Kuipers O.P."/>
        </authorList>
    </citation>
    <scope>NUCLEOTIDE SEQUENCE [LARGE SCALE GENOMIC DNA]</scope>
    <source>
        <strain evidence="3 4">B4109</strain>
    </source>
</reference>
<comment type="function">
    <text evidence="1">Involved in the transposition of the insertion sequence.</text>
</comment>
<dbReference type="InterPro" id="IPR001584">
    <property type="entry name" value="Integrase_cat-core"/>
</dbReference>
<protein>
    <recommendedName>
        <fullName evidence="2">Integrase catalytic domain-containing protein</fullName>
    </recommendedName>
</protein>
<evidence type="ECO:0000313" key="4">
    <source>
        <dbReference type="Proteomes" id="UP000075424"/>
    </source>
</evidence>
<dbReference type="GO" id="GO:0015074">
    <property type="term" value="P:DNA integration"/>
    <property type="evidence" value="ECO:0007669"/>
    <property type="project" value="InterPro"/>
</dbReference>
<dbReference type="InterPro" id="IPR050900">
    <property type="entry name" value="Transposase_IS3/IS150/IS904"/>
</dbReference>
<dbReference type="InterPro" id="IPR009057">
    <property type="entry name" value="Homeodomain-like_sf"/>
</dbReference>
<dbReference type="PANTHER" id="PTHR46889">
    <property type="entry name" value="TRANSPOSASE INSF FOR INSERTION SEQUENCE IS3B-RELATED"/>
    <property type="match status" value="1"/>
</dbReference>
<evidence type="ECO:0000256" key="1">
    <source>
        <dbReference type="ARBA" id="ARBA00002286"/>
    </source>
</evidence>
<dbReference type="InterPro" id="IPR030514">
    <property type="entry name" value="Stathmin_CS"/>
</dbReference>
<dbReference type="PROSITE" id="PS00563">
    <property type="entry name" value="STATHMIN_1"/>
    <property type="match status" value="1"/>
</dbReference>
<feature type="domain" description="Integrase catalytic" evidence="2">
    <location>
        <begin position="212"/>
        <end position="373"/>
    </location>
</feature>
<name>A0A150MT56_GEOSE</name>
<dbReference type="InterPro" id="IPR012337">
    <property type="entry name" value="RNaseH-like_sf"/>
</dbReference>
<organism evidence="3 4">
    <name type="scientific">Geobacillus stearothermophilus</name>
    <name type="common">Bacillus stearothermophilus</name>
    <dbReference type="NCBI Taxonomy" id="1422"/>
    <lineage>
        <taxon>Bacteria</taxon>
        <taxon>Bacillati</taxon>
        <taxon>Bacillota</taxon>
        <taxon>Bacilli</taxon>
        <taxon>Bacillales</taxon>
        <taxon>Anoxybacillaceae</taxon>
        <taxon>Geobacillus</taxon>
    </lineage>
</organism>
<dbReference type="Pfam" id="PF13333">
    <property type="entry name" value="rve_2"/>
    <property type="match status" value="1"/>
</dbReference>
<dbReference type="Gene3D" id="3.30.420.10">
    <property type="entry name" value="Ribonuclease H-like superfamily/Ribonuclease H"/>
    <property type="match status" value="1"/>
</dbReference>
<dbReference type="NCBIfam" id="NF033516">
    <property type="entry name" value="transpos_IS3"/>
    <property type="match status" value="1"/>
</dbReference>
<dbReference type="Pfam" id="PF13551">
    <property type="entry name" value="HTH_29"/>
    <property type="match status" value="1"/>
</dbReference>
<dbReference type="InterPro" id="IPR036397">
    <property type="entry name" value="RNaseH_sf"/>
</dbReference>
<dbReference type="PATRIC" id="fig|1422.18.peg.2841"/>